<keyword evidence="9" id="KW-0175">Coiled coil</keyword>
<comment type="cofactor">
    <cofactor evidence="1">
        <name>Zn(2+)</name>
        <dbReference type="ChEBI" id="CHEBI:29105"/>
    </cofactor>
</comment>
<dbReference type="Pfam" id="PF07687">
    <property type="entry name" value="M20_dimer"/>
    <property type="match status" value="1"/>
</dbReference>
<evidence type="ECO:0000256" key="5">
    <source>
        <dbReference type="ARBA" id="ARBA00022801"/>
    </source>
</evidence>
<evidence type="ECO:0000256" key="2">
    <source>
        <dbReference type="ARBA" id="ARBA00006247"/>
    </source>
</evidence>
<dbReference type="NCBIfam" id="NF005591">
    <property type="entry name" value="PRK07318.1"/>
    <property type="match status" value="1"/>
</dbReference>
<dbReference type="EMBL" id="LSDB01000006">
    <property type="protein sequence ID" value="KXB58747.1"/>
    <property type="molecule type" value="Genomic_DNA"/>
</dbReference>
<comment type="caution">
    <text evidence="11">The sequence shown here is derived from an EMBL/GenBank/DDBJ whole genome shotgun (WGS) entry which is preliminary data.</text>
</comment>
<feature type="coiled-coil region" evidence="9">
    <location>
        <begin position="227"/>
        <end position="254"/>
    </location>
</feature>
<dbReference type="InterPro" id="IPR050072">
    <property type="entry name" value="Peptidase_M20A"/>
</dbReference>
<dbReference type="Proteomes" id="UP000070467">
    <property type="component" value="Unassembled WGS sequence"/>
</dbReference>
<dbReference type="InterPro" id="IPR011650">
    <property type="entry name" value="Peptidase_M20_dimer"/>
</dbReference>
<evidence type="ECO:0000256" key="1">
    <source>
        <dbReference type="ARBA" id="ARBA00001947"/>
    </source>
</evidence>
<gene>
    <name evidence="11" type="ORF">HMPREF1871_00236</name>
</gene>
<organism evidence="11 12">
    <name type="scientific">Gemelliphila asaccharolytica</name>
    <dbReference type="NCBI Taxonomy" id="502393"/>
    <lineage>
        <taxon>Bacteria</taxon>
        <taxon>Bacillati</taxon>
        <taxon>Bacillota</taxon>
        <taxon>Bacilli</taxon>
        <taxon>Bacillales</taxon>
        <taxon>Gemellaceae</taxon>
        <taxon>Gemelliphila</taxon>
    </lineage>
</organism>
<sequence>MEINFKDEVKKYEEDLISDLFELLKINSYLKEEKSKEYPFGIGPRKALDKILSFGKRDGYKVKNVGNVSGHIEIGEGDELFGILGHVDVVPANPDEWESDPFNPEVRDGKIFARGVLDDKGPTMAAYYAIKILDNLNVKWNKRVRLIVGTDEEVGFRCVKRYFETEEIPEEGFTPDALYPLIYGEKAQCNFRYILKFEEESKNEENEYKILSFESGLAKNIVPDKAVVKLEGNIDNLKNKLKECAIENYELSKKDFIILKFSGQAAHGSTPELGMNAATKLAKFLCTLSLDKNAKNYMKFIASRLDSDPFGNNLELNYEDNEMGRATYNYGIFYYNSKERKAIIEADSRFPAKFNLIEKLKKLNLKNFNVDVYSNKSAHYVPKEDDLVQTLLSVYRKYTNDYKNDAMVIGGGTYARCMKKGVAFGALLPDREDTMHQANEHMYIEDLLLSVAIYAESIYKICCKKN</sequence>
<keyword evidence="6" id="KW-0862">Zinc</keyword>
<keyword evidence="12" id="KW-1185">Reference proteome</keyword>
<evidence type="ECO:0000313" key="12">
    <source>
        <dbReference type="Proteomes" id="UP000070467"/>
    </source>
</evidence>
<keyword evidence="8" id="KW-0482">Metalloprotease</keyword>
<dbReference type="RefSeq" id="WP_066128899.1">
    <property type="nucleotide sequence ID" value="NZ_KQ959859.1"/>
</dbReference>
<dbReference type="Pfam" id="PF01546">
    <property type="entry name" value="Peptidase_M20"/>
    <property type="match status" value="1"/>
</dbReference>
<dbReference type="Gene3D" id="3.40.630.10">
    <property type="entry name" value="Zn peptidases"/>
    <property type="match status" value="1"/>
</dbReference>
<feature type="domain" description="Peptidase M20 dimerisation" evidence="10">
    <location>
        <begin position="259"/>
        <end position="337"/>
    </location>
</feature>
<accession>A0ABR5TN17</accession>
<evidence type="ECO:0000256" key="3">
    <source>
        <dbReference type="ARBA" id="ARBA00022670"/>
    </source>
</evidence>
<dbReference type="SUPFAM" id="SSF55031">
    <property type="entry name" value="Bacterial exopeptidase dimerisation domain"/>
    <property type="match status" value="1"/>
</dbReference>
<evidence type="ECO:0000256" key="6">
    <source>
        <dbReference type="ARBA" id="ARBA00022833"/>
    </source>
</evidence>
<dbReference type="SUPFAM" id="SSF53187">
    <property type="entry name" value="Zn-dependent exopeptidases"/>
    <property type="match status" value="1"/>
</dbReference>
<protein>
    <submittedName>
        <fullName evidence="11">Dipeptidase PepV</fullName>
    </submittedName>
</protein>
<evidence type="ECO:0000256" key="8">
    <source>
        <dbReference type="ARBA" id="ARBA00023049"/>
    </source>
</evidence>
<evidence type="ECO:0000256" key="9">
    <source>
        <dbReference type="SAM" id="Coils"/>
    </source>
</evidence>
<dbReference type="PANTHER" id="PTHR43808:SF31">
    <property type="entry name" value="N-ACETYL-L-CITRULLINE DEACETYLASE"/>
    <property type="match status" value="1"/>
</dbReference>
<evidence type="ECO:0000256" key="4">
    <source>
        <dbReference type="ARBA" id="ARBA00022723"/>
    </source>
</evidence>
<proteinExistence type="inferred from homology"/>
<dbReference type="InterPro" id="IPR002933">
    <property type="entry name" value="Peptidase_M20"/>
</dbReference>
<keyword evidence="4" id="KW-0479">Metal-binding</keyword>
<dbReference type="PANTHER" id="PTHR43808">
    <property type="entry name" value="ACETYLORNITHINE DEACETYLASE"/>
    <property type="match status" value="1"/>
</dbReference>
<name>A0ABR5TN17_9BACL</name>
<evidence type="ECO:0000256" key="7">
    <source>
        <dbReference type="ARBA" id="ARBA00022997"/>
    </source>
</evidence>
<dbReference type="NCBIfam" id="TIGR01887">
    <property type="entry name" value="dipeptidaselike"/>
    <property type="match status" value="1"/>
</dbReference>
<dbReference type="Gene3D" id="3.30.70.360">
    <property type="match status" value="2"/>
</dbReference>
<keyword evidence="3" id="KW-0645">Protease</keyword>
<comment type="similarity">
    <text evidence="2">Belongs to the peptidase M20A family.</text>
</comment>
<keyword evidence="7" id="KW-0224">Dipeptidase</keyword>
<keyword evidence="5" id="KW-0378">Hydrolase</keyword>
<evidence type="ECO:0000259" key="10">
    <source>
        <dbReference type="Pfam" id="PF07687"/>
    </source>
</evidence>
<dbReference type="InterPro" id="IPR010964">
    <property type="entry name" value="M20A_pepV-rel"/>
</dbReference>
<dbReference type="InterPro" id="IPR036264">
    <property type="entry name" value="Bact_exopeptidase_dim_dom"/>
</dbReference>
<reference evidence="11 12" key="1">
    <citation type="submission" date="2016-01" db="EMBL/GenBank/DDBJ databases">
        <authorList>
            <person name="Mitreva M."/>
            <person name="Pepin K.H."/>
            <person name="Mihindukulasuriya K.A."/>
            <person name="Fulton R."/>
            <person name="Fronick C."/>
            <person name="O'Laughlin M."/>
            <person name="Miner T."/>
            <person name="Herter B."/>
            <person name="Rosa B.A."/>
            <person name="Cordes M."/>
            <person name="Tomlinson C."/>
            <person name="Wollam A."/>
            <person name="Palsikar V.B."/>
            <person name="Mardis E.R."/>
            <person name="Wilson R.K."/>
        </authorList>
    </citation>
    <scope>NUCLEOTIDE SEQUENCE [LARGE SCALE GENOMIC DNA]</scope>
    <source>
        <strain evidence="11 12">KA00071</strain>
    </source>
</reference>
<evidence type="ECO:0000313" key="11">
    <source>
        <dbReference type="EMBL" id="KXB58747.1"/>
    </source>
</evidence>